<reference evidence="1" key="1">
    <citation type="journal article" date="2014" name="Int. J. Syst. Evol. Microbiol.">
        <title>Complete genome sequence of Corynebacterium casei LMG S-19264T (=DSM 44701T), isolated from a smear-ripened cheese.</title>
        <authorList>
            <consortium name="US DOE Joint Genome Institute (JGI-PGF)"/>
            <person name="Walter F."/>
            <person name="Albersmeier A."/>
            <person name="Kalinowski J."/>
            <person name="Ruckert C."/>
        </authorList>
    </citation>
    <scope>NUCLEOTIDE SEQUENCE</scope>
    <source>
        <strain evidence="1">JCM 13064</strain>
    </source>
</reference>
<proteinExistence type="predicted"/>
<evidence type="ECO:0008006" key="3">
    <source>
        <dbReference type="Google" id="ProtNLM"/>
    </source>
</evidence>
<dbReference type="EMBL" id="BMNT01000012">
    <property type="protein sequence ID" value="GGK81800.1"/>
    <property type="molecule type" value="Genomic_DNA"/>
</dbReference>
<accession>A0A917R1V3</accession>
<gene>
    <name evidence="1" type="ORF">GCM10007964_25560</name>
</gene>
<protein>
    <recommendedName>
        <fullName evidence="3">Transposase</fullName>
    </recommendedName>
</protein>
<keyword evidence="2" id="KW-1185">Reference proteome</keyword>
<dbReference type="AlphaFoldDB" id="A0A917R1V3"/>
<reference evidence="1" key="2">
    <citation type="submission" date="2020-09" db="EMBL/GenBank/DDBJ databases">
        <authorList>
            <person name="Sun Q."/>
            <person name="Ohkuma M."/>
        </authorList>
    </citation>
    <scope>NUCLEOTIDE SEQUENCE</scope>
    <source>
        <strain evidence="1">JCM 13064</strain>
    </source>
</reference>
<evidence type="ECO:0000313" key="2">
    <source>
        <dbReference type="Proteomes" id="UP000645217"/>
    </source>
</evidence>
<evidence type="ECO:0000313" key="1">
    <source>
        <dbReference type="EMBL" id="GGK81800.1"/>
    </source>
</evidence>
<sequence>MVRYLTEQRNVAQAGIASATHRWCDHLNDEHFGEELHLRVTDAVGCARRWVLQAYSPELARIKDTKRNGMTQWCYGRW</sequence>
<organism evidence="1 2">
    <name type="scientific">Sphaerisporangium melleum</name>
    <dbReference type="NCBI Taxonomy" id="321316"/>
    <lineage>
        <taxon>Bacteria</taxon>
        <taxon>Bacillati</taxon>
        <taxon>Actinomycetota</taxon>
        <taxon>Actinomycetes</taxon>
        <taxon>Streptosporangiales</taxon>
        <taxon>Streptosporangiaceae</taxon>
        <taxon>Sphaerisporangium</taxon>
    </lineage>
</organism>
<comment type="caution">
    <text evidence="1">The sequence shown here is derived from an EMBL/GenBank/DDBJ whole genome shotgun (WGS) entry which is preliminary data.</text>
</comment>
<dbReference type="Proteomes" id="UP000645217">
    <property type="component" value="Unassembled WGS sequence"/>
</dbReference>
<name>A0A917R1V3_9ACTN</name>